<feature type="transmembrane region" description="Helical" evidence="1">
    <location>
        <begin position="447"/>
        <end position="467"/>
    </location>
</feature>
<feature type="transmembrane region" description="Helical" evidence="1">
    <location>
        <begin position="487"/>
        <end position="511"/>
    </location>
</feature>
<dbReference type="InterPro" id="IPR018674">
    <property type="entry name" value="DUF2142_membrane"/>
</dbReference>
<feature type="transmembrane region" description="Helical" evidence="1">
    <location>
        <begin position="240"/>
        <end position="260"/>
    </location>
</feature>
<feature type="transmembrane region" description="Helical" evidence="1">
    <location>
        <begin position="266"/>
        <end position="283"/>
    </location>
</feature>
<sequence length="524" mass="55330">MSDRQLPWIVAALVGGIILSWLLVVPPGAQPDEHSHLVRSGALVLRADKTDGFYVLPDRYVMTDPGCYAFDPFAPATCAAPLEHSGQDLLVLTRADDYPPGGHGLTGAATLLPGLDPVWWARLVAGVVATVFVSAAIVLALRRSRLLGGALLLALTPMAWSSLPSANPSTYAIAGATALWVALLTTDLRSRVPTATAWLIASGWAALAVSRRDGLVWACLIVFGVAVFRRFALVDLTRRLSVGPVALAGVATLVTLVWGVTSDSRTSQLVVVAPILLVVAELVRSKADAVPSEARWWLVAIGAIAGVVAWPLLVSTRSKGWDTDLVVAIVNQTDDNLVEAIGRLGWLDAPIPSFAVYAWLLAIGGAVGFALITNLRGLVAAVVLVLVAALSSWTFELLQNNDSGTYWQGRYSLPLLIGVPLLLVVRPGDRADGADPDGIVGRFGARLTVWVTITGLLVLNLGAWAAARRWGVGLDGSYLPWRWDTSLQPVPSALPLALLAACSVGLGWSVIARPERAADDPAVA</sequence>
<gene>
    <name evidence="2" type="ORF">BDK89_2901</name>
</gene>
<keyword evidence="3" id="KW-1185">Reference proteome</keyword>
<evidence type="ECO:0000256" key="1">
    <source>
        <dbReference type="SAM" id="Phobius"/>
    </source>
</evidence>
<feature type="transmembrane region" description="Helical" evidence="1">
    <location>
        <begin position="295"/>
        <end position="313"/>
    </location>
</feature>
<feature type="transmembrane region" description="Helical" evidence="1">
    <location>
        <begin position="215"/>
        <end position="233"/>
    </location>
</feature>
<evidence type="ECO:0000313" key="3">
    <source>
        <dbReference type="Proteomes" id="UP000294558"/>
    </source>
</evidence>
<feature type="transmembrane region" description="Helical" evidence="1">
    <location>
        <begin position="119"/>
        <end position="139"/>
    </location>
</feature>
<accession>A0A4R7I3X0</accession>
<feature type="transmembrane region" description="Helical" evidence="1">
    <location>
        <begin position="146"/>
        <end position="163"/>
    </location>
</feature>
<name>A0A4R7I3X0_9ACTN</name>
<keyword evidence="1" id="KW-0472">Membrane</keyword>
<organism evidence="2 3">
    <name type="scientific">Ilumatobacter fluminis</name>
    <dbReference type="NCBI Taxonomy" id="467091"/>
    <lineage>
        <taxon>Bacteria</taxon>
        <taxon>Bacillati</taxon>
        <taxon>Actinomycetota</taxon>
        <taxon>Acidimicrobiia</taxon>
        <taxon>Acidimicrobiales</taxon>
        <taxon>Ilumatobacteraceae</taxon>
        <taxon>Ilumatobacter</taxon>
    </lineage>
</organism>
<evidence type="ECO:0000313" key="2">
    <source>
        <dbReference type="EMBL" id="TDT17293.1"/>
    </source>
</evidence>
<keyword evidence="1" id="KW-1133">Transmembrane helix</keyword>
<dbReference type="Pfam" id="PF09913">
    <property type="entry name" value="DUF2142"/>
    <property type="match status" value="1"/>
</dbReference>
<reference evidence="2 3" key="1">
    <citation type="submission" date="2019-03" db="EMBL/GenBank/DDBJ databases">
        <title>Sequencing the genomes of 1000 actinobacteria strains.</title>
        <authorList>
            <person name="Klenk H.-P."/>
        </authorList>
    </citation>
    <scope>NUCLEOTIDE SEQUENCE [LARGE SCALE GENOMIC DNA]</scope>
    <source>
        <strain evidence="2 3">DSM 18936</strain>
    </source>
</reference>
<feature type="transmembrane region" description="Helical" evidence="1">
    <location>
        <begin position="7"/>
        <end position="25"/>
    </location>
</feature>
<dbReference type="OrthoDB" id="3218260at2"/>
<feature type="transmembrane region" description="Helical" evidence="1">
    <location>
        <begin position="407"/>
        <end position="426"/>
    </location>
</feature>
<dbReference type="RefSeq" id="WP_133869590.1">
    <property type="nucleotide sequence ID" value="NZ_SOAU01000001.1"/>
</dbReference>
<feature type="transmembrane region" description="Helical" evidence="1">
    <location>
        <begin position="377"/>
        <end position="395"/>
    </location>
</feature>
<dbReference type="AlphaFoldDB" id="A0A4R7I3X0"/>
<keyword evidence="1" id="KW-0812">Transmembrane</keyword>
<proteinExistence type="predicted"/>
<dbReference type="Proteomes" id="UP000294558">
    <property type="component" value="Unassembled WGS sequence"/>
</dbReference>
<feature type="transmembrane region" description="Helical" evidence="1">
    <location>
        <begin position="354"/>
        <end position="372"/>
    </location>
</feature>
<protein>
    <submittedName>
        <fullName evidence="2">Putative membrane protein DUF2142</fullName>
    </submittedName>
</protein>
<comment type="caution">
    <text evidence="2">The sequence shown here is derived from an EMBL/GenBank/DDBJ whole genome shotgun (WGS) entry which is preliminary data.</text>
</comment>
<dbReference type="EMBL" id="SOAU01000001">
    <property type="protein sequence ID" value="TDT17293.1"/>
    <property type="molecule type" value="Genomic_DNA"/>
</dbReference>